<dbReference type="OrthoDB" id="9813612at2"/>
<dbReference type="InterPro" id="IPR015424">
    <property type="entry name" value="PyrdxlP-dep_Trfase"/>
</dbReference>
<dbReference type="EC" id="2.6.1.9" evidence="9"/>
<evidence type="ECO:0000256" key="7">
    <source>
        <dbReference type="ARBA" id="ARBA00022898"/>
    </source>
</evidence>
<dbReference type="Proteomes" id="UP000183639">
    <property type="component" value="Unassembled WGS sequence"/>
</dbReference>
<evidence type="ECO:0000256" key="8">
    <source>
        <dbReference type="ARBA" id="ARBA00023102"/>
    </source>
</evidence>
<dbReference type="Gene3D" id="3.40.640.10">
    <property type="entry name" value="Type I PLP-dependent aspartate aminotransferase-like (Major domain)"/>
    <property type="match status" value="1"/>
</dbReference>
<evidence type="ECO:0000256" key="1">
    <source>
        <dbReference type="ARBA" id="ARBA00001933"/>
    </source>
</evidence>
<comment type="pathway">
    <text evidence="9">Amino-acid biosynthesis; L-histidine biosynthesis; L-histidine from 5-phospho-alpha-D-ribose 1-diphosphate: step 7/9.</text>
</comment>
<proteinExistence type="inferred from homology"/>
<gene>
    <name evidence="9" type="primary">hisC</name>
    <name evidence="11" type="ORF">SAMN04487861_1059</name>
</gene>
<comment type="similarity">
    <text evidence="2 9">Belongs to the class-II pyridoxal-phosphate-dependent aminotransferase family. Histidinol-phosphate aminotransferase subfamily.</text>
</comment>
<protein>
    <recommendedName>
        <fullName evidence="9">Histidinol-phosphate aminotransferase</fullName>
        <ecNumber evidence="9">2.6.1.9</ecNumber>
    </recommendedName>
    <alternativeName>
        <fullName evidence="9">Imidazole acetol-phosphate transaminase</fullName>
    </alternativeName>
</protein>
<dbReference type="GO" id="GO:0030170">
    <property type="term" value="F:pyridoxal phosphate binding"/>
    <property type="evidence" value="ECO:0007669"/>
    <property type="project" value="InterPro"/>
</dbReference>
<dbReference type="InterPro" id="IPR004839">
    <property type="entry name" value="Aminotransferase_I/II_large"/>
</dbReference>
<dbReference type="RefSeq" id="WP_075442461.1">
    <property type="nucleotide sequence ID" value="NZ_FOQK01000005.1"/>
</dbReference>
<dbReference type="InterPro" id="IPR015421">
    <property type="entry name" value="PyrdxlP-dep_Trfase_major"/>
</dbReference>
<dbReference type="GO" id="GO:0000105">
    <property type="term" value="P:L-histidine biosynthetic process"/>
    <property type="evidence" value="ECO:0007669"/>
    <property type="project" value="UniProtKB-UniRule"/>
</dbReference>
<keyword evidence="7 9" id="KW-0663">Pyridoxal phosphate</keyword>
<keyword evidence="5 9" id="KW-0028">Amino-acid biosynthesis</keyword>
<dbReference type="PANTHER" id="PTHR42885">
    <property type="entry name" value="HISTIDINOL-PHOSPHATE AMINOTRANSFERASE-RELATED"/>
    <property type="match status" value="1"/>
</dbReference>
<comment type="cofactor">
    <cofactor evidence="1 9">
        <name>pyridoxal 5'-phosphate</name>
        <dbReference type="ChEBI" id="CHEBI:597326"/>
    </cofactor>
</comment>
<dbReference type="SUPFAM" id="SSF53383">
    <property type="entry name" value="PLP-dependent transferases"/>
    <property type="match status" value="1"/>
</dbReference>
<comment type="catalytic activity">
    <reaction evidence="9">
        <text>L-histidinol phosphate + 2-oxoglutarate = 3-(imidazol-4-yl)-2-oxopropyl phosphate + L-glutamate</text>
        <dbReference type="Rhea" id="RHEA:23744"/>
        <dbReference type="ChEBI" id="CHEBI:16810"/>
        <dbReference type="ChEBI" id="CHEBI:29985"/>
        <dbReference type="ChEBI" id="CHEBI:57766"/>
        <dbReference type="ChEBI" id="CHEBI:57980"/>
        <dbReference type="EC" id="2.6.1.9"/>
    </reaction>
</comment>
<evidence type="ECO:0000313" key="12">
    <source>
        <dbReference type="Proteomes" id="UP000183639"/>
    </source>
</evidence>
<dbReference type="Gene3D" id="3.90.1150.10">
    <property type="entry name" value="Aspartate Aminotransferase, domain 1"/>
    <property type="match status" value="1"/>
</dbReference>
<dbReference type="HAMAP" id="MF_01023">
    <property type="entry name" value="HisC_aminotrans_2"/>
    <property type="match status" value="1"/>
</dbReference>
<dbReference type="EMBL" id="FOQK01000005">
    <property type="protein sequence ID" value="SFH79917.1"/>
    <property type="molecule type" value="Genomic_DNA"/>
</dbReference>
<evidence type="ECO:0000256" key="3">
    <source>
        <dbReference type="ARBA" id="ARBA00011738"/>
    </source>
</evidence>
<dbReference type="AlphaFoldDB" id="A0A1I3CZN1"/>
<dbReference type="InterPro" id="IPR015422">
    <property type="entry name" value="PyrdxlP-dep_Trfase_small"/>
</dbReference>
<evidence type="ECO:0000256" key="5">
    <source>
        <dbReference type="ARBA" id="ARBA00022605"/>
    </source>
</evidence>
<organism evidence="11 12">
    <name type="scientific">Selenomonas ruminantium</name>
    <dbReference type="NCBI Taxonomy" id="971"/>
    <lineage>
        <taxon>Bacteria</taxon>
        <taxon>Bacillati</taxon>
        <taxon>Bacillota</taxon>
        <taxon>Negativicutes</taxon>
        <taxon>Selenomonadales</taxon>
        <taxon>Selenomonadaceae</taxon>
        <taxon>Selenomonas</taxon>
    </lineage>
</organism>
<sequence>MLKYRTGLKDMPSYDVVERDWQIKVNANECNMNLPPMVEDRLMGRLSRVAFNRYPNEEYDALREQIADNHKLQKENVLLGSGSSEIIEKLFYCFGGTKAKKIVYPEPSFSMYRIYAKAAQATGIPVALEEDFSLDIEKFVNTVNEEKAALAVICNPNNPTGTGYSVSDIEYIADNIHGNCALLIDEAYIEFYGRTAVGLLSSHPNLIVARTFSKAYGLASARVGYMLASTAIVTMIEKAYMPYHMNVLSLATADIVYQMRHEYVPRIQMMIAERKRMSAELDKLPGVTVYPSETNFVLIRYAKAAKLNEYLESKGIGVRCFGDAPGLKNCLRISMGLREENDQWLDAIRQFVEGRA</sequence>
<evidence type="ECO:0000256" key="6">
    <source>
        <dbReference type="ARBA" id="ARBA00022679"/>
    </source>
</evidence>
<keyword evidence="6 9" id="KW-0808">Transferase</keyword>
<evidence type="ECO:0000256" key="2">
    <source>
        <dbReference type="ARBA" id="ARBA00007970"/>
    </source>
</evidence>
<dbReference type="Pfam" id="PF00155">
    <property type="entry name" value="Aminotran_1_2"/>
    <property type="match status" value="1"/>
</dbReference>
<keyword evidence="8 9" id="KW-0368">Histidine biosynthesis</keyword>
<name>A0A1I3CZN1_SELRU</name>
<feature type="domain" description="Aminotransferase class I/classII large" evidence="10">
    <location>
        <begin position="23"/>
        <end position="348"/>
    </location>
</feature>
<dbReference type="InterPro" id="IPR001917">
    <property type="entry name" value="Aminotrans_II_pyridoxalP_BS"/>
</dbReference>
<dbReference type="GO" id="GO:0004400">
    <property type="term" value="F:histidinol-phosphate transaminase activity"/>
    <property type="evidence" value="ECO:0007669"/>
    <property type="project" value="UniProtKB-UniRule"/>
</dbReference>
<dbReference type="PANTHER" id="PTHR42885:SF2">
    <property type="entry name" value="HISTIDINOL-PHOSPHATE AMINOTRANSFERASE"/>
    <property type="match status" value="1"/>
</dbReference>
<evidence type="ECO:0000256" key="9">
    <source>
        <dbReference type="HAMAP-Rule" id="MF_01023"/>
    </source>
</evidence>
<accession>A0A1I3CZN1</accession>
<evidence type="ECO:0000313" key="11">
    <source>
        <dbReference type="EMBL" id="SFH79917.1"/>
    </source>
</evidence>
<evidence type="ECO:0000256" key="4">
    <source>
        <dbReference type="ARBA" id="ARBA00022576"/>
    </source>
</evidence>
<dbReference type="NCBIfam" id="TIGR01141">
    <property type="entry name" value="hisC"/>
    <property type="match status" value="1"/>
</dbReference>
<keyword evidence="4 9" id="KW-0032">Aminotransferase</keyword>
<dbReference type="CDD" id="cd00609">
    <property type="entry name" value="AAT_like"/>
    <property type="match status" value="1"/>
</dbReference>
<comment type="subunit">
    <text evidence="3 9">Homodimer.</text>
</comment>
<dbReference type="UniPathway" id="UPA00031">
    <property type="reaction ID" value="UER00012"/>
</dbReference>
<reference evidence="11 12" key="1">
    <citation type="submission" date="2016-10" db="EMBL/GenBank/DDBJ databases">
        <authorList>
            <person name="de Groot N.N."/>
        </authorList>
    </citation>
    <scope>NUCLEOTIDE SEQUENCE [LARGE SCALE GENOMIC DNA]</scope>
    <source>
        <strain evidence="11 12">Z108</strain>
    </source>
</reference>
<dbReference type="InterPro" id="IPR005861">
    <property type="entry name" value="HisP_aminotrans"/>
</dbReference>
<dbReference type="PROSITE" id="PS00599">
    <property type="entry name" value="AA_TRANSFER_CLASS_2"/>
    <property type="match status" value="1"/>
</dbReference>
<feature type="modified residue" description="N6-(pyridoxal phosphate)lysine" evidence="9">
    <location>
        <position position="214"/>
    </location>
</feature>
<evidence type="ECO:0000259" key="10">
    <source>
        <dbReference type="Pfam" id="PF00155"/>
    </source>
</evidence>